<proteinExistence type="predicted"/>
<comment type="caution">
    <text evidence="2">The sequence shown here is derived from an EMBL/GenBank/DDBJ whole genome shotgun (WGS) entry which is preliminary data.</text>
</comment>
<dbReference type="EMBL" id="VOQR01000001">
    <property type="protein sequence ID" value="TXC71785.1"/>
    <property type="molecule type" value="Genomic_DNA"/>
</dbReference>
<evidence type="ECO:0000256" key="1">
    <source>
        <dbReference type="SAM" id="MobiDB-lite"/>
    </source>
</evidence>
<sequence>MILALLLQAAAATATPPPAPVTPPVPQRFSILADPCARTSDDGRDIVVCGSTQASSPRLPLPDERGPPDRPVASNPELSAVRALALENTPCAASQKGCQVGIGPPIMPIARAAVGAVKSMLAKKPDKRGRVPILLDDPAPGHATP</sequence>
<name>A0A5C6UI89_9SPHN</name>
<protein>
    <submittedName>
        <fullName evidence="2">Uncharacterized protein</fullName>
    </submittedName>
</protein>
<organism evidence="2 3">
    <name type="scientific">Sphingomonas ginsenosidivorax</name>
    <dbReference type="NCBI Taxonomy" id="862135"/>
    <lineage>
        <taxon>Bacteria</taxon>
        <taxon>Pseudomonadati</taxon>
        <taxon>Pseudomonadota</taxon>
        <taxon>Alphaproteobacteria</taxon>
        <taxon>Sphingomonadales</taxon>
        <taxon>Sphingomonadaceae</taxon>
        <taxon>Sphingomonas</taxon>
    </lineage>
</organism>
<evidence type="ECO:0000313" key="3">
    <source>
        <dbReference type="Proteomes" id="UP000321250"/>
    </source>
</evidence>
<evidence type="ECO:0000313" key="2">
    <source>
        <dbReference type="EMBL" id="TXC71785.1"/>
    </source>
</evidence>
<dbReference type="Proteomes" id="UP000321250">
    <property type="component" value="Unassembled WGS sequence"/>
</dbReference>
<gene>
    <name evidence="2" type="ORF">FSB78_13110</name>
</gene>
<feature type="region of interest" description="Disordered" evidence="1">
    <location>
        <begin position="125"/>
        <end position="145"/>
    </location>
</feature>
<accession>A0A5C6UI89</accession>
<feature type="region of interest" description="Disordered" evidence="1">
    <location>
        <begin position="50"/>
        <end position="75"/>
    </location>
</feature>
<dbReference type="RefSeq" id="WP_147083062.1">
    <property type="nucleotide sequence ID" value="NZ_VOQR01000001.1"/>
</dbReference>
<keyword evidence="3" id="KW-1185">Reference proteome</keyword>
<dbReference type="AlphaFoldDB" id="A0A5C6UI89"/>
<reference evidence="2 3" key="1">
    <citation type="journal article" date="2013" name="Antonie Van Leeuwenhoek">
        <title>Sphingomonas ginsenosidivorax sp. nov., with the ability to transform ginsenosides.</title>
        <authorList>
            <person name="Jin X.F."/>
            <person name="Kim J.K."/>
            <person name="Liu Q.M."/>
            <person name="Kang M.S."/>
            <person name="He D."/>
            <person name="Jin F.X."/>
            <person name="Kim S.C."/>
            <person name="Im W.T."/>
        </authorList>
    </citation>
    <scope>NUCLEOTIDE SEQUENCE [LARGE SCALE GENOMIC DNA]</scope>
    <source>
        <strain evidence="2 3">KHI67</strain>
    </source>
</reference>
<dbReference type="OrthoDB" id="7581188at2"/>